<evidence type="ECO:0000313" key="1">
    <source>
        <dbReference type="EMBL" id="GAX28714.1"/>
    </source>
</evidence>
<name>A0A1Z5KQW6_FISSO</name>
<dbReference type="Proteomes" id="UP000198406">
    <property type="component" value="Unassembled WGS sequence"/>
</dbReference>
<accession>A0A1Z5KQW6</accession>
<keyword evidence="2" id="KW-1185">Reference proteome</keyword>
<reference evidence="1 2" key="1">
    <citation type="journal article" date="2015" name="Plant Cell">
        <title>Oil accumulation by the oleaginous diatom Fistulifera solaris as revealed by the genome and transcriptome.</title>
        <authorList>
            <person name="Tanaka T."/>
            <person name="Maeda Y."/>
            <person name="Veluchamy A."/>
            <person name="Tanaka M."/>
            <person name="Abida H."/>
            <person name="Marechal E."/>
            <person name="Bowler C."/>
            <person name="Muto M."/>
            <person name="Sunaga Y."/>
            <person name="Tanaka M."/>
            <person name="Yoshino T."/>
            <person name="Taniguchi T."/>
            <person name="Fukuda Y."/>
            <person name="Nemoto M."/>
            <person name="Matsumoto M."/>
            <person name="Wong P.S."/>
            <person name="Aburatani S."/>
            <person name="Fujibuchi W."/>
        </authorList>
    </citation>
    <scope>NUCLEOTIDE SEQUENCE [LARGE SCALE GENOMIC DNA]</scope>
    <source>
        <strain evidence="1 2">JPCC DA0580</strain>
    </source>
</reference>
<dbReference type="EMBL" id="BDSP01000278">
    <property type="protein sequence ID" value="GAX28714.1"/>
    <property type="molecule type" value="Genomic_DNA"/>
</dbReference>
<evidence type="ECO:0000313" key="2">
    <source>
        <dbReference type="Proteomes" id="UP000198406"/>
    </source>
</evidence>
<comment type="caution">
    <text evidence="1">The sequence shown here is derived from an EMBL/GenBank/DDBJ whole genome shotgun (WGS) entry which is preliminary data.</text>
</comment>
<protein>
    <submittedName>
        <fullName evidence="1">Uncharacterized protein</fullName>
    </submittedName>
</protein>
<gene>
    <name evidence="1" type="ORF">FisN_33Hh008</name>
</gene>
<sequence>MSLPEQLNIHSLFQSMTLFEGTDCEEPLDGADNEDASCGEHVPDLVWSNLTESNSGLDDHSHINDGEEDSIVSVNTSFDGSCSESHYETRLKATQKLINDCVITGKGEETLENRSPSVEEETFFPINVPARDPVPNPMVRTCFDSVHLLSPTYFASPEQQQKPPATTLSPVKQEKPSTLCSMIHPMSLASLALVTPSGPAESVTTSDAPRTVKTIRSSIRKEDSGIRQYPRLQSAFKSSVLNESIEYCLSTGKQGMSPHLRRQSRKLLPEDLTKRMSDEGSSTTTKENCQSRLFDNNNEPTRSLHLAPDFQSTLSILLLECHQKVFEIVAVDHVTAETSVGDVLSRARSQATDPRLSRQTYTSLCNSVNEMAAMMLPVHLMMDLEQSTEKRERKQREPTLKKYDRLEAARKTCDDLGRLLVAVPEGSSAEAVREIQKTLWCHPRVQRWWRKENRYSGKRSHRKIDF</sequence>
<dbReference type="InParanoid" id="A0A1Z5KQW6"/>
<dbReference type="AlphaFoldDB" id="A0A1Z5KQW6"/>
<proteinExistence type="predicted"/>
<organism evidence="1 2">
    <name type="scientific">Fistulifera solaris</name>
    <name type="common">Oleaginous diatom</name>
    <dbReference type="NCBI Taxonomy" id="1519565"/>
    <lineage>
        <taxon>Eukaryota</taxon>
        <taxon>Sar</taxon>
        <taxon>Stramenopiles</taxon>
        <taxon>Ochrophyta</taxon>
        <taxon>Bacillariophyta</taxon>
        <taxon>Bacillariophyceae</taxon>
        <taxon>Bacillariophycidae</taxon>
        <taxon>Naviculales</taxon>
        <taxon>Naviculaceae</taxon>
        <taxon>Fistulifera</taxon>
    </lineage>
</organism>